<dbReference type="GO" id="GO:0036199">
    <property type="term" value="F:cholest-4-en-3-one 26-monooxygenase activity"/>
    <property type="evidence" value="ECO:0007669"/>
    <property type="project" value="TreeGrafter"/>
</dbReference>
<proteinExistence type="inferred from homology"/>
<sequence>MNTPGRRVHEPLTEAVLTDGFLAGEIVDNPWQHLEALRAVAAVSWNEAGGYWIASHHREVQQASVDPARFCSGQGILTFEIGHQYPAPPTMMHTDPPDHTRYRTLVAPAFRPSAMKALQPRIEAHAQRLYDSFASQSVVDLVHELTVPFPLLVICELLGVPADEWEKFYLWSEVSVPGASNHTAEEKLVIQGEMVRYLLGVVAHKKLHPSDDVFSILAAAGLTDFEIAMFAVQLLTAGNETVRNTMSAGLVALAQNPDQWQRLRADRSLIGSAAEEMLRWSSSVIYFMRTAVTDTELGDAHIAAGEHVVLHYASANRDESVFGPTAHQFDIARSPNPHLAFGFGAHYCIGAALARQEIAVVLNEALDRYESIELLGNAQRTRSSIIAGIGKAEFALTPAR</sequence>
<accession>A0A6J6XYC1</accession>
<dbReference type="PRINTS" id="PR00359">
    <property type="entry name" value="BP450"/>
</dbReference>
<keyword evidence="6" id="KW-0503">Monooxygenase</keyword>
<evidence type="ECO:0000256" key="1">
    <source>
        <dbReference type="ARBA" id="ARBA00010617"/>
    </source>
</evidence>
<dbReference type="AlphaFoldDB" id="A0A6J6XYC1"/>
<evidence type="ECO:0000256" key="4">
    <source>
        <dbReference type="ARBA" id="ARBA00023002"/>
    </source>
</evidence>
<evidence type="ECO:0000256" key="2">
    <source>
        <dbReference type="ARBA" id="ARBA00022617"/>
    </source>
</evidence>
<dbReference type="GO" id="GO:0005506">
    <property type="term" value="F:iron ion binding"/>
    <property type="evidence" value="ECO:0007669"/>
    <property type="project" value="InterPro"/>
</dbReference>
<dbReference type="InterPro" id="IPR036396">
    <property type="entry name" value="Cyt_P450_sf"/>
</dbReference>
<gene>
    <name evidence="7" type="ORF">UFOPK2992_01011</name>
</gene>
<evidence type="ECO:0000256" key="6">
    <source>
        <dbReference type="ARBA" id="ARBA00023033"/>
    </source>
</evidence>
<dbReference type="GO" id="GO:0006707">
    <property type="term" value="P:cholesterol catabolic process"/>
    <property type="evidence" value="ECO:0007669"/>
    <property type="project" value="TreeGrafter"/>
</dbReference>
<dbReference type="InterPro" id="IPR001128">
    <property type="entry name" value="Cyt_P450"/>
</dbReference>
<dbReference type="FunFam" id="1.10.630.10:FF:000018">
    <property type="entry name" value="Cytochrome P450 monooxygenase"/>
    <property type="match status" value="1"/>
</dbReference>
<organism evidence="7">
    <name type="scientific">freshwater metagenome</name>
    <dbReference type="NCBI Taxonomy" id="449393"/>
    <lineage>
        <taxon>unclassified sequences</taxon>
        <taxon>metagenomes</taxon>
        <taxon>ecological metagenomes</taxon>
    </lineage>
</organism>
<keyword evidence="3" id="KW-0479">Metal-binding</keyword>
<reference evidence="7" key="1">
    <citation type="submission" date="2020-05" db="EMBL/GenBank/DDBJ databases">
        <authorList>
            <person name="Chiriac C."/>
            <person name="Salcher M."/>
            <person name="Ghai R."/>
            <person name="Kavagutti S V."/>
        </authorList>
    </citation>
    <scope>NUCLEOTIDE SEQUENCE</scope>
</reference>
<dbReference type="Pfam" id="PF00067">
    <property type="entry name" value="p450"/>
    <property type="match status" value="1"/>
</dbReference>
<comment type="similarity">
    <text evidence="1">Belongs to the cytochrome P450 family.</text>
</comment>
<protein>
    <submittedName>
        <fullName evidence="7">Unannotated protein</fullName>
    </submittedName>
</protein>
<dbReference type="GO" id="GO:0008395">
    <property type="term" value="F:steroid hydroxylase activity"/>
    <property type="evidence" value="ECO:0007669"/>
    <property type="project" value="TreeGrafter"/>
</dbReference>
<keyword evidence="5" id="KW-0408">Iron</keyword>
<dbReference type="SUPFAM" id="SSF48264">
    <property type="entry name" value="Cytochrome P450"/>
    <property type="match status" value="1"/>
</dbReference>
<keyword evidence="4" id="KW-0560">Oxidoreductase</keyword>
<dbReference type="PANTHER" id="PTHR46696:SF4">
    <property type="entry name" value="BIOTIN BIOSYNTHESIS CYTOCHROME P450"/>
    <property type="match status" value="1"/>
</dbReference>
<dbReference type="InterPro" id="IPR017972">
    <property type="entry name" value="Cyt_P450_CS"/>
</dbReference>
<dbReference type="PANTHER" id="PTHR46696">
    <property type="entry name" value="P450, PUTATIVE (EUROFUNG)-RELATED"/>
    <property type="match status" value="1"/>
</dbReference>
<dbReference type="InterPro" id="IPR002397">
    <property type="entry name" value="Cyt_P450_B"/>
</dbReference>
<name>A0A6J6XYC1_9ZZZZ</name>
<dbReference type="EMBL" id="CAFAAI010000168">
    <property type="protein sequence ID" value="CAB4800813.1"/>
    <property type="molecule type" value="Genomic_DNA"/>
</dbReference>
<evidence type="ECO:0000313" key="7">
    <source>
        <dbReference type="EMBL" id="CAB4800813.1"/>
    </source>
</evidence>
<evidence type="ECO:0000256" key="3">
    <source>
        <dbReference type="ARBA" id="ARBA00022723"/>
    </source>
</evidence>
<evidence type="ECO:0000256" key="5">
    <source>
        <dbReference type="ARBA" id="ARBA00023004"/>
    </source>
</evidence>
<dbReference type="GO" id="GO:0020037">
    <property type="term" value="F:heme binding"/>
    <property type="evidence" value="ECO:0007669"/>
    <property type="project" value="InterPro"/>
</dbReference>
<dbReference type="Gene3D" id="1.10.630.10">
    <property type="entry name" value="Cytochrome P450"/>
    <property type="match status" value="1"/>
</dbReference>
<dbReference type="CDD" id="cd11033">
    <property type="entry name" value="CYP142-like"/>
    <property type="match status" value="1"/>
</dbReference>
<keyword evidence="2" id="KW-0349">Heme</keyword>
<dbReference type="PROSITE" id="PS00086">
    <property type="entry name" value="CYTOCHROME_P450"/>
    <property type="match status" value="1"/>
</dbReference>